<dbReference type="Proteomes" id="UP000886653">
    <property type="component" value="Unassembled WGS sequence"/>
</dbReference>
<gene>
    <name evidence="3" type="ORF">CROQUDRAFT_668074</name>
</gene>
<evidence type="ECO:0000313" key="4">
    <source>
        <dbReference type="Proteomes" id="UP000886653"/>
    </source>
</evidence>
<evidence type="ECO:0000313" key="3">
    <source>
        <dbReference type="EMBL" id="KAG0151229.1"/>
    </source>
</evidence>
<organism evidence="3 4">
    <name type="scientific">Cronartium quercuum f. sp. fusiforme G11</name>
    <dbReference type="NCBI Taxonomy" id="708437"/>
    <lineage>
        <taxon>Eukaryota</taxon>
        <taxon>Fungi</taxon>
        <taxon>Dikarya</taxon>
        <taxon>Basidiomycota</taxon>
        <taxon>Pucciniomycotina</taxon>
        <taxon>Pucciniomycetes</taxon>
        <taxon>Pucciniales</taxon>
        <taxon>Coleosporiaceae</taxon>
        <taxon>Cronartium</taxon>
    </lineage>
</organism>
<feature type="signal peptide" evidence="2">
    <location>
        <begin position="1"/>
        <end position="25"/>
    </location>
</feature>
<accession>A0A9P6NSL7</accession>
<dbReference type="EMBL" id="MU167214">
    <property type="protein sequence ID" value="KAG0151229.1"/>
    <property type="molecule type" value="Genomic_DNA"/>
</dbReference>
<dbReference type="AlphaFoldDB" id="A0A9P6NSL7"/>
<protein>
    <submittedName>
        <fullName evidence="3">Uncharacterized protein</fullName>
    </submittedName>
</protein>
<sequence length="345" mass="38926">MELASFSSLLLFSFLSWFINSSVQSGDPNGNRRMKKRCTYVDDGLIAKDCGKAPTTAEFEAFMKKQAADVEVLSMTKPCGFTFCSKMKMKRDLDFVYRSKSQPDLVARGTLPVVKRDLKATSVSHRSQSLVKRNLNGPPRPRPANRRQLLAASLREGSRQRDLKNQESLLERRADELHTRQASTSTFLADNTPVTGLPDGNLKPYRSLAISPPENRELESNFVERQTSRSDQGLGDLEERDLIENLVQEAVLEKKMHESELERREMETRSLELGNSKEVVVELLRRGVEVSEKELIARHLPVIMSGDGKLHLFGTRSVVRPPPEDSSEHLKRELAQAEVHAEIEG</sequence>
<feature type="chain" id="PRO_5040140865" evidence="2">
    <location>
        <begin position="26"/>
        <end position="345"/>
    </location>
</feature>
<feature type="region of interest" description="Disordered" evidence="1">
    <location>
        <begin position="181"/>
        <end position="233"/>
    </location>
</feature>
<comment type="caution">
    <text evidence="3">The sequence shown here is derived from an EMBL/GenBank/DDBJ whole genome shotgun (WGS) entry which is preliminary data.</text>
</comment>
<feature type="compositionally biased region" description="Basic and acidic residues" evidence="1">
    <location>
        <begin position="322"/>
        <end position="345"/>
    </location>
</feature>
<feature type="region of interest" description="Disordered" evidence="1">
    <location>
        <begin position="118"/>
        <end position="145"/>
    </location>
</feature>
<keyword evidence="4" id="KW-1185">Reference proteome</keyword>
<feature type="region of interest" description="Disordered" evidence="1">
    <location>
        <begin position="320"/>
        <end position="345"/>
    </location>
</feature>
<proteinExistence type="predicted"/>
<evidence type="ECO:0000256" key="1">
    <source>
        <dbReference type="SAM" id="MobiDB-lite"/>
    </source>
</evidence>
<name>A0A9P6NSL7_9BASI</name>
<feature type="compositionally biased region" description="Polar residues" evidence="1">
    <location>
        <begin position="181"/>
        <end position="194"/>
    </location>
</feature>
<reference evidence="3" key="1">
    <citation type="submission" date="2013-11" db="EMBL/GenBank/DDBJ databases">
        <title>Genome sequence of the fusiform rust pathogen reveals effectors for host alternation and coevolution with pine.</title>
        <authorList>
            <consortium name="DOE Joint Genome Institute"/>
            <person name="Smith K."/>
            <person name="Pendleton A."/>
            <person name="Kubisiak T."/>
            <person name="Anderson C."/>
            <person name="Salamov A."/>
            <person name="Aerts A."/>
            <person name="Riley R."/>
            <person name="Clum A."/>
            <person name="Lindquist E."/>
            <person name="Ence D."/>
            <person name="Campbell M."/>
            <person name="Kronenberg Z."/>
            <person name="Feau N."/>
            <person name="Dhillon B."/>
            <person name="Hamelin R."/>
            <person name="Burleigh J."/>
            <person name="Smith J."/>
            <person name="Yandell M."/>
            <person name="Nelson C."/>
            <person name="Grigoriev I."/>
            <person name="Davis J."/>
        </authorList>
    </citation>
    <scope>NUCLEOTIDE SEQUENCE</scope>
    <source>
        <strain evidence="3">G11</strain>
    </source>
</reference>
<dbReference type="OrthoDB" id="2506236at2759"/>
<evidence type="ECO:0000256" key="2">
    <source>
        <dbReference type="SAM" id="SignalP"/>
    </source>
</evidence>
<keyword evidence="2" id="KW-0732">Signal</keyword>
<feature type="compositionally biased region" description="Polar residues" evidence="1">
    <location>
        <begin position="121"/>
        <end position="131"/>
    </location>
</feature>